<evidence type="ECO:0000256" key="4">
    <source>
        <dbReference type="ARBA" id="ARBA00022833"/>
    </source>
</evidence>
<organism evidence="6 7">
    <name type="scientific">Brucella pseudogrignonensis</name>
    <dbReference type="NCBI Taxonomy" id="419475"/>
    <lineage>
        <taxon>Bacteria</taxon>
        <taxon>Pseudomonadati</taxon>
        <taxon>Pseudomonadota</taxon>
        <taxon>Alphaproteobacteria</taxon>
        <taxon>Hyphomicrobiales</taxon>
        <taxon>Brucellaceae</taxon>
        <taxon>Brucella/Ochrobactrum group</taxon>
        <taxon>Brucella</taxon>
    </lineage>
</organism>
<evidence type="ECO:0000256" key="1">
    <source>
        <dbReference type="ARBA" id="ARBA00001947"/>
    </source>
</evidence>
<dbReference type="PANTHER" id="PTHR43808:SF9">
    <property type="entry name" value="BLL0789 PROTEIN"/>
    <property type="match status" value="1"/>
</dbReference>
<keyword evidence="2" id="KW-0479">Metal-binding</keyword>
<dbReference type="InterPro" id="IPR002933">
    <property type="entry name" value="Peptidase_M20"/>
</dbReference>
<dbReference type="Gene3D" id="3.40.630.10">
    <property type="entry name" value="Zn peptidases"/>
    <property type="match status" value="1"/>
</dbReference>
<proteinExistence type="predicted"/>
<dbReference type="InterPro" id="IPR036264">
    <property type="entry name" value="Bact_exopeptidase_dim_dom"/>
</dbReference>
<dbReference type="PANTHER" id="PTHR43808">
    <property type="entry name" value="ACETYLORNITHINE DEACETYLASE"/>
    <property type="match status" value="1"/>
</dbReference>
<dbReference type="InterPro" id="IPR011650">
    <property type="entry name" value="Peptidase_M20_dimer"/>
</dbReference>
<evidence type="ECO:0000256" key="2">
    <source>
        <dbReference type="ARBA" id="ARBA00022723"/>
    </source>
</evidence>
<dbReference type="Proteomes" id="UP001184614">
    <property type="component" value="Unassembled WGS sequence"/>
</dbReference>
<dbReference type="Gene3D" id="3.30.70.360">
    <property type="match status" value="1"/>
</dbReference>
<comment type="caution">
    <text evidence="6">The sequence shown here is derived from an EMBL/GenBank/DDBJ whole genome shotgun (WGS) entry which is preliminary data.</text>
</comment>
<evidence type="ECO:0000313" key="7">
    <source>
        <dbReference type="Proteomes" id="UP001184614"/>
    </source>
</evidence>
<reference evidence="6 7" key="1">
    <citation type="submission" date="2023-07" db="EMBL/GenBank/DDBJ databases">
        <title>Sorghum-associated microbial communities from plants grown in Nebraska, USA.</title>
        <authorList>
            <person name="Schachtman D."/>
        </authorList>
    </citation>
    <scope>NUCLEOTIDE SEQUENCE [LARGE SCALE GENOMIC DNA]</scope>
    <source>
        <strain evidence="6 7">DS1730</strain>
    </source>
</reference>
<dbReference type="Pfam" id="PF01546">
    <property type="entry name" value="Peptidase_M20"/>
    <property type="match status" value="1"/>
</dbReference>
<dbReference type="NCBIfam" id="NF005678">
    <property type="entry name" value="PRK07473.1"/>
    <property type="match status" value="1"/>
</dbReference>
<dbReference type="SUPFAM" id="SSF53187">
    <property type="entry name" value="Zn-dependent exopeptidases"/>
    <property type="match status" value="1"/>
</dbReference>
<dbReference type="InterPro" id="IPR017150">
    <property type="entry name" value="Pept_M20_glutamate_carboxypep"/>
</dbReference>
<sequence length="377" mass="40729">MSMHELPFNLDDMIARLRPWIETESPTFDASAVNRMVEVAAYDFAAAGATIEFIPGRMGFGGSLRARFPHKDQGKPGILVSGHLDTVHPLGVININPYRREDGKLYGPGIQDMKGGNFVALEAMREIARGGLATKLPVTFLLTPDEEVGTPSTRDLIEQEALKNKYVLVPEPALRDGGAVVGRYAIARYNLETVGKPSHAGWLLKEGRSAIRRMAEKIIEIEALTTDDCTFSVGVIHAGQWVNCVSSSCNAEALSMAKTQKDLEDGVARIMALGGDKDGVELIVTRGVTRPVWEPGQPQDMKLFNFANDIAKEIGFTMSVQSSGGGSDGNFTGALGVPTIDSIGVRGEGLHTLGEHIFEDSLVERARLHAGLFLSLE</sequence>
<keyword evidence="3 6" id="KW-0378">Hydrolase</keyword>
<keyword evidence="6" id="KW-0121">Carboxypeptidase</keyword>
<name>A0ABU1MBS2_9HYPH</name>
<dbReference type="PIRSF" id="PIRSF037238">
    <property type="entry name" value="Carboxypeptidase_G2"/>
    <property type="match status" value="1"/>
</dbReference>
<dbReference type="GO" id="GO:0004180">
    <property type="term" value="F:carboxypeptidase activity"/>
    <property type="evidence" value="ECO:0007669"/>
    <property type="project" value="UniProtKB-KW"/>
</dbReference>
<comment type="cofactor">
    <cofactor evidence="1">
        <name>Zn(2+)</name>
        <dbReference type="ChEBI" id="CHEBI:29105"/>
    </cofactor>
</comment>
<evidence type="ECO:0000259" key="5">
    <source>
        <dbReference type="Pfam" id="PF07687"/>
    </source>
</evidence>
<accession>A0ABU1MBS2</accession>
<dbReference type="EMBL" id="JAVDQT010000005">
    <property type="protein sequence ID" value="MDR6433499.1"/>
    <property type="molecule type" value="Genomic_DNA"/>
</dbReference>
<protein>
    <submittedName>
        <fullName evidence="6">Glutamate carboxypeptidase</fullName>
        <ecNumber evidence="6">3.4.17.11</ecNumber>
    </submittedName>
</protein>
<dbReference type="EC" id="3.4.17.11" evidence="6"/>
<dbReference type="PROSITE" id="PS00758">
    <property type="entry name" value="ARGE_DAPE_CPG2_1"/>
    <property type="match status" value="1"/>
</dbReference>
<keyword evidence="7" id="KW-1185">Reference proteome</keyword>
<dbReference type="Pfam" id="PF07687">
    <property type="entry name" value="M20_dimer"/>
    <property type="match status" value="1"/>
</dbReference>
<dbReference type="InterPro" id="IPR001261">
    <property type="entry name" value="ArgE/DapE_CS"/>
</dbReference>
<feature type="domain" description="Peptidase M20 dimerisation" evidence="5">
    <location>
        <begin position="182"/>
        <end position="272"/>
    </location>
</feature>
<keyword evidence="4" id="KW-0862">Zinc</keyword>
<evidence type="ECO:0000256" key="3">
    <source>
        <dbReference type="ARBA" id="ARBA00022801"/>
    </source>
</evidence>
<evidence type="ECO:0000313" key="6">
    <source>
        <dbReference type="EMBL" id="MDR6433499.1"/>
    </source>
</evidence>
<dbReference type="RefSeq" id="WP_310014350.1">
    <property type="nucleotide sequence ID" value="NZ_JAVDQT010000005.1"/>
</dbReference>
<gene>
    <name evidence="6" type="ORF">J2782_003245</name>
</gene>
<dbReference type="SUPFAM" id="SSF55031">
    <property type="entry name" value="Bacterial exopeptidase dimerisation domain"/>
    <property type="match status" value="1"/>
</dbReference>
<dbReference type="InterPro" id="IPR050072">
    <property type="entry name" value="Peptidase_M20A"/>
</dbReference>
<keyword evidence="6" id="KW-0645">Protease</keyword>